<organism evidence="1 2">
    <name type="scientific">Escallonia herrerae</name>
    <dbReference type="NCBI Taxonomy" id="1293975"/>
    <lineage>
        <taxon>Eukaryota</taxon>
        <taxon>Viridiplantae</taxon>
        <taxon>Streptophyta</taxon>
        <taxon>Embryophyta</taxon>
        <taxon>Tracheophyta</taxon>
        <taxon>Spermatophyta</taxon>
        <taxon>Magnoliopsida</taxon>
        <taxon>eudicotyledons</taxon>
        <taxon>Gunneridae</taxon>
        <taxon>Pentapetalae</taxon>
        <taxon>asterids</taxon>
        <taxon>campanulids</taxon>
        <taxon>Escalloniales</taxon>
        <taxon>Escalloniaceae</taxon>
        <taxon>Escallonia</taxon>
    </lineage>
</organism>
<accession>A0AA88WHS6</accession>
<dbReference type="AlphaFoldDB" id="A0AA88WHS6"/>
<sequence>METNVENFVSKRSNDTQKLKGLEKKIRVPEEGELERGSWEKGKGIAEAPIEVFVELKELMPPPDRTKTAVEESLISAEEAEERESRTLCMDYKYYAYKGAAMMYLTFDNSSILHKSIIPYNDFLFDDVGND</sequence>
<evidence type="ECO:0000313" key="2">
    <source>
        <dbReference type="Proteomes" id="UP001188597"/>
    </source>
</evidence>
<comment type="caution">
    <text evidence="1">The sequence shown here is derived from an EMBL/GenBank/DDBJ whole genome shotgun (WGS) entry which is preliminary data.</text>
</comment>
<evidence type="ECO:0000313" key="1">
    <source>
        <dbReference type="EMBL" id="KAK3027408.1"/>
    </source>
</evidence>
<name>A0AA88WHS6_9ASTE</name>
<gene>
    <name evidence="1" type="ORF">RJ639_042087</name>
</gene>
<dbReference type="Proteomes" id="UP001188597">
    <property type="component" value="Unassembled WGS sequence"/>
</dbReference>
<dbReference type="EMBL" id="JAVXUP010000462">
    <property type="protein sequence ID" value="KAK3027408.1"/>
    <property type="molecule type" value="Genomic_DNA"/>
</dbReference>
<proteinExistence type="predicted"/>
<keyword evidence="2" id="KW-1185">Reference proteome</keyword>
<reference evidence="1" key="1">
    <citation type="submission" date="2022-12" db="EMBL/GenBank/DDBJ databases">
        <title>Draft genome assemblies for two species of Escallonia (Escalloniales).</title>
        <authorList>
            <person name="Chanderbali A."/>
            <person name="Dervinis C."/>
            <person name="Anghel I."/>
            <person name="Soltis D."/>
            <person name="Soltis P."/>
            <person name="Zapata F."/>
        </authorList>
    </citation>
    <scope>NUCLEOTIDE SEQUENCE</scope>
    <source>
        <strain evidence="1">UCBG64.0493</strain>
        <tissue evidence="1">Leaf</tissue>
    </source>
</reference>
<protein>
    <submittedName>
        <fullName evidence="1">Uncharacterized protein</fullName>
    </submittedName>
</protein>